<proteinExistence type="predicted"/>
<dbReference type="InterPro" id="IPR024432">
    <property type="entry name" value="Put_RecE_PDDEXK-like_dom"/>
</dbReference>
<sequence length="303" mass="34136">MTATTKEESTEDSVPAAESVTPEPGFHLDIDFDTYASWDAANATTLNMFRRTPAHARHQLDTGGKKRTKSLDLGWLLHVAVLEPERFASDFAVLPKVQDGRTKAAKAILAEFRAEHADKEHIDAETFSKVKAMSNSLMRHPTAREFLSGKGHNEVSIVWVDPETGALCKARIDRVGYENEWPIVGDVKIARDASRFGMERANATFGYHVQAAHYLSGLEVLSPIPDGNPFRRFHVFVVEHEPPYCVAVYEIDDVALEEGLRKRDAYLKKWRECNETGNWHGYPDGVEYVSLPPWALKKWEDVS</sequence>
<evidence type="ECO:0000256" key="1">
    <source>
        <dbReference type="SAM" id="MobiDB-lite"/>
    </source>
</evidence>
<organism evidence="3">
    <name type="scientific">marine sediment metagenome</name>
    <dbReference type="NCBI Taxonomy" id="412755"/>
    <lineage>
        <taxon>unclassified sequences</taxon>
        <taxon>metagenomes</taxon>
        <taxon>ecological metagenomes</taxon>
    </lineage>
</organism>
<dbReference type="Pfam" id="PF12684">
    <property type="entry name" value="DUF3799"/>
    <property type="match status" value="1"/>
</dbReference>
<evidence type="ECO:0000259" key="2">
    <source>
        <dbReference type="Pfam" id="PF12684"/>
    </source>
</evidence>
<comment type="caution">
    <text evidence="3">The sequence shown here is derived from an EMBL/GenBank/DDBJ whole genome shotgun (WGS) entry which is preliminary data.</text>
</comment>
<dbReference type="InterPro" id="IPR011604">
    <property type="entry name" value="PDDEXK-like_dom_sf"/>
</dbReference>
<dbReference type="EMBL" id="LAZR01010121">
    <property type="protein sequence ID" value="KKM68706.1"/>
    <property type="molecule type" value="Genomic_DNA"/>
</dbReference>
<protein>
    <recommendedName>
        <fullName evidence="2">Putative exodeoxyribonuclease 8 PDDEXK-like domain-containing protein</fullName>
    </recommendedName>
</protein>
<name>A0A0F9K1Z8_9ZZZZ</name>
<feature type="domain" description="Putative exodeoxyribonuclease 8 PDDEXK-like" evidence="2">
    <location>
        <begin position="44"/>
        <end position="290"/>
    </location>
</feature>
<gene>
    <name evidence="3" type="ORF">LCGC14_1458210</name>
</gene>
<evidence type="ECO:0000313" key="3">
    <source>
        <dbReference type="EMBL" id="KKM68706.1"/>
    </source>
</evidence>
<dbReference type="Gene3D" id="3.90.320.10">
    <property type="match status" value="1"/>
</dbReference>
<reference evidence="3" key="1">
    <citation type="journal article" date="2015" name="Nature">
        <title>Complex archaea that bridge the gap between prokaryotes and eukaryotes.</title>
        <authorList>
            <person name="Spang A."/>
            <person name="Saw J.H."/>
            <person name="Jorgensen S.L."/>
            <person name="Zaremba-Niedzwiedzka K."/>
            <person name="Martijn J."/>
            <person name="Lind A.E."/>
            <person name="van Eijk R."/>
            <person name="Schleper C."/>
            <person name="Guy L."/>
            <person name="Ettema T.J."/>
        </authorList>
    </citation>
    <scope>NUCLEOTIDE SEQUENCE</scope>
</reference>
<dbReference type="AlphaFoldDB" id="A0A0F9K1Z8"/>
<accession>A0A0F9K1Z8</accession>
<feature type="region of interest" description="Disordered" evidence="1">
    <location>
        <begin position="1"/>
        <end position="22"/>
    </location>
</feature>